<dbReference type="Pfam" id="PF08205">
    <property type="entry name" value="C2-set_2"/>
    <property type="match status" value="1"/>
</dbReference>
<dbReference type="InterPro" id="IPR013783">
    <property type="entry name" value="Ig-like_fold"/>
</dbReference>
<dbReference type="InterPro" id="IPR003599">
    <property type="entry name" value="Ig_sub"/>
</dbReference>
<dbReference type="GO" id="GO:0030246">
    <property type="term" value="F:carbohydrate binding"/>
    <property type="evidence" value="ECO:0007669"/>
    <property type="project" value="UniProtKB-KW"/>
</dbReference>
<keyword evidence="11" id="KW-1185">Reference proteome</keyword>
<dbReference type="InterPro" id="IPR007110">
    <property type="entry name" value="Ig-like_dom"/>
</dbReference>
<dbReference type="GeneTree" id="ENSGT01150000286907"/>
<dbReference type="SMART" id="SM00408">
    <property type="entry name" value="IGc2"/>
    <property type="match status" value="1"/>
</dbReference>
<dbReference type="InterPro" id="IPR051036">
    <property type="entry name" value="SIGLEC"/>
</dbReference>
<comment type="similarity">
    <text evidence="8">Belongs to the immunoglobulin superfamily. SIGLEC (sialic acid binding Ig-like lectin) family.</text>
</comment>
<organism evidence="10 11">
    <name type="scientific">Gopherus evgoodei</name>
    <name type="common">Goodes thornscrub tortoise</name>
    <dbReference type="NCBI Taxonomy" id="1825980"/>
    <lineage>
        <taxon>Eukaryota</taxon>
        <taxon>Metazoa</taxon>
        <taxon>Chordata</taxon>
        <taxon>Craniata</taxon>
        <taxon>Vertebrata</taxon>
        <taxon>Euteleostomi</taxon>
        <taxon>Archelosauria</taxon>
        <taxon>Testudinata</taxon>
        <taxon>Testudines</taxon>
        <taxon>Cryptodira</taxon>
        <taxon>Durocryptodira</taxon>
        <taxon>Testudinoidea</taxon>
        <taxon>Testudinidae</taxon>
        <taxon>Gopherus</taxon>
    </lineage>
</organism>
<dbReference type="Ensembl" id="ENSGEVT00005022935.1">
    <property type="protein sequence ID" value="ENSGEVP00005021830.1"/>
    <property type="gene ID" value="ENSGEVG00005015183.1"/>
</dbReference>
<dbReference type="InterPro" id="IPR003598">
    <property type="entry name" value="Ig_sub2"/>
</dbReference>
<keyword evidence="3" id="KW-0430">Lectin</keyword>
<dbReference type="Pfam" id="PF07679">
    <property type="entry name" value="I-set"/>
    <property type="match status" value="1"/>
</dbReference>
<dbReference type="Pfam" id="PF07686">
    <property type="entry name" value="V-set"/>
    <property type="match status" value="1"/>
</dbReference>
<evidence type="ECO:0000256" key="8">
    <source>
        <dbReference type="ARBA" id="ARBA00038361"/>
    </source>
</evidence>
<dbReference type="AlphaFoldDB" id="A0A8C4Y8U0"/>
<evidence type="ECO:0000259" key="9">
    <source>
        <dbReference type="PROSITE" id="PS50835"/>
    </source>
</evidence>
<keyword evidence="6" id="KW-0472">Membrane</keyword>
<dbReference type="InterPro" id="IPR036179">
    <property type="entry name" value="Ig-like_dom_sf"/>
</dbReference>
<proteinExistence type="inferred from homology"/>
<dbReference type="PROSITE" id="PS50835">
    <property type="entry name" value="IG_LIKE"/>
    <property type="match status" value="2"/>
</dbReference>
<dbReference type="InterPro" id="IPR013098">
    <property type="entry name" value="Ig_I-set"/>
</dbReference>
<dbReference type="GO" id="GO:0005886">
    <property type="term" value="C:plasma membrane"/>
    <property type="evidence" value="ECO:0007669"/>
    <property type="project" value="TreeGrafter"/>
</dbReference>
<dbReference type="SUPFAM" id="SSF48726">
    <property type="entry name" value="Immunoglobulin"/>
    <property type="match status" value="3"/>
</dbReference>
<evidence type="ECO:0000256" key="7">
    <source>
        <dbReference type="ARBA" id="ARBA00023157"/>
    </source>
</evidence>
<dbReference type="PANTHER" id="PTHR12035:SF125">
    <property type="entry name" value="SIALIC ACID-BINDING IG-LIKE LECTIN 5"/>
    <property type="match status" value="1"/>
</dbReference>
<evidence type="ECO:0000313" key="10">
    <source>
        <dbReference type="Ensembl" id="ENSGEVP00005021830.1"/>
    </source>
</evidence>
<evidence type="ECO:0000256" key="3">
    <source>
        <dbReference type="ARBA" id="ARBA00022734"/>
    </source>
</evidence>
<evidence type="ECO:0000256" key="5">
    <source>
        <dbReference type="ARBA" id="ARBA00022989"/>
    </source>
</evidence>
<dbReference type="Gene3D" id="2.60.40.10">
    <property type="entry name" value="Immunoglobulins"/>
    <property type="match status" value="3"/>
</dbReference>
<reference evidence="10" key="1">
    <citation type="submission" date="2025-08" db="UniProtKB">
        <authorList>
            <consortium name="Ensembl"/>
        </authorList>
    </citation>
    <scope>IDENTIFICATION</scope>
</reference>
<evidence type="ECO:0000256" key="6">
    <source>
        <dbReference type="ARBA" id="ARBA00023136"/>
    </source>
</evidence>
<reference evidence="10" key="2">
    <citation type="submission" date="2025-09" db="UniProtKB">
        <authorList>
            <consortium name="Ensembl"/>
        </authorList>
    </citation>
    <scope>IDENTIFICATION</scope>
</reference>
<keyword evidence="7" id="KW-1015">Disulfide bond</keyword>
<feature type="domain" description="Ig-like" evidence="9">
    <location>
        <begin position="303"/>
        <end position="373"/>
    </location>
</feature>
<dbReference type="GO" id="GO:0007155">
    <property type="term" value="P:cell adhesion"/>
    <property type="evidence" value="ECO:0007669"/>
    <property type="project" value="UniProtKB-KW"/>
</dbReference>
<keyword evidence="4" id="KW-0130">Cell adhesion</keyword>
<dbReference type="InterPro" id="IPR013106">
    <property type="entry name" value="Ig_V-set"/>
</dbReference>
<name>A0A8C4Y8U0_9SAUR</name>
<dbReference type="GO" id="GO:0033691">
    <property type="term" value="F:sialic acid binding"/>
    <property type="evidence" value="ECO:0007669"/>
    <property type="project" value="TreeGrafter"/>
</dbReference>
<evidence type="ECO:0000256" key="2">
    <source>
        <dbReference type="ARBA" id="ARBA00022692"/>
    </source>
</evidence>
<keyword evidence="5" id="KW-1133">Transmembrane helix</keyword>
<feature type="domain" description="Ig-like" evidence="9">
    <location>
        <begin position="174"/>
        <end position="265"/>
    </location>
</feature>
<comment type="subcellular location">
    <subcellularLocation>
        <location evidence="1">Membrane</location>
        <topology evidence="1">Single-pass type I membrane protein</topology>
    </subcellularLocation>
</comment>
<dbReference type="SMART" id="SM00409">
    <property type="entry name" value="IG"/>
    <property type="match status" value="3"/>
</dbReference>
<dbReference type="PANTHER" id="PTHR12035">
    <property type="entry name" value="SIALIC ACID BINDING IMMUNOGLOBULIN-LIKE LECTIN"/>
    <property type="match status" value="1"/>
</dbReference>
<sequence>MGRALPPQQDPEEWELPPQGPPWILGGPATLRVLILALLWRGSSSQLPGFTLTVPRSVSVQEGLCILVPCTFTYPASYDTDNSWARLYRYWYKDPANVGWDPPVASSNPSRGVSQETLGRFQLAENPADGDCSLQISDARRTDAGRYFLRVEKGSLRYSYHFNSYGTDAKLISPAHGLPGTLLAGEPVTVTCTAPGRCSGPPPRVTWTGPFSDTARDVSAQLANGTWAHSSALSFTPGPGDHGEELVCTVTYRPPQGPSTRRTVRLHVAQNAVSLLGNEGTLSTHIQLLIHSEDDVVSLETWEGDSLSLGCEAGNRPEAALSWAKGNESLSPSQGRAGHLELLNLSRGDAGEYRCWAKNPFGSASRTLRVHVQSKALGGWSVGGTVLQGVIRGR</sequence>
<dbReference type="Proteomes" id="UP000694390">
    <property type="component" value="Unassembled WGS sequence"/>
</dbReference>
<accession>A0A8C4Y8U0</accession>
<evidence type="ECO:0000256" key="4">
    <source>
        <dbReference type="ARBA" id="ARBA00022889"/>
    </source>
</evidence>
<evidence type="ECO:0000313" key="11">
    <source>
        <dbReference type="Proteomes" id="UP000694390"/>
    </source>
</evidence>
<protein>
    <recommendedName>
        <fullName evidence="9">Ig-like domain-containing protein</fullName>
    </recommendedName>
</protein>
<keyword evidence="2" id="KW-0812">Transmembrane</keyword>
<evidence type="ECO:0000256" key="1">
    <source>
        <dbReference type="ARBA" id="ARBA00004479"/>
    </source>
</evidence>
<dbReference type="InterPro" id="IPR013162">
    <property type="entry name" value="CD80_C2-set"/>
</dbReference>